<accession>A0A0C2MG30</accession>
<feature type="region of interest" description="Disordered" evidence="1">
    <location>
        <begin position="95"/>
        <end position="146"/>
    </location>
</feature>
<dbReference type="EMBL" id="JWZT01003604">
    <property type="protein sequence ID" value="KII66111.1"/>
    <property type="molecule type" value="Genomic_DNA"/>
</dbReference>
<proteinExistence type="predicted"/>
<evidence type="ECO:0000313" key="4">
    <source>
        <dbReference type="Proteomes" id="UP000031668"/>
    </source>
</evidence>
<feature type="signal peptide" evidence="2">
    <location>
        <begin position="1"/>
        <end position="22"/>
    </location>
</feature>
<protein>
    <submittedName>
        <fullName evidence="3">Uncharacterized protein</fullName>
    </submittedName>
</protein>
<gene>
    <name evidence="3" type="ORF">RF11_11926</name>
</gene>
<feature type="chain" id="PRO_5002164325" evidence="2">
    <location>
        <begin position="23"/>
        <end position="204"/>
    </location>
</feature>
<feature type="compositionally biased region" description="Low complexity" evidence="1">
    <location>
        <begin position="129"/>
        <end position="146"/>
    </location>
</feature>
<reference evidence="3 4" key="1">
    <citation type="journal article" date="2014" name="Genome Biol. Evol.">
        <title>The genome of the myxosporean Thelohanellus kitauei shows adaptations to nutrient acquisition within its fish host.</title>
        <authorList>
            <person name="Yang Y."/>
            <person name="Xiong J."/>
            <person name="Zhou Z."/>
            <person name="Huo F."/>
            <person name="Miao W."/>
            <person name="Ran C."/>
            <person name="Liu Y."/>
            <person name="Zhang J."/>
            <person name="Feng J."/>
            <person name="Wang M."/>
            <person name="Wang M."/>
            <person name="Wang L."/>
            <person name="Yao B."/>
        </authorList>
    </citation>
    <scope>NUCLEOTIDE SEQUENCE [LARGE SCALE GENOMIC DNA]</scope>
    <source>
        <strain evidence="3">Wuqing</strain>
    </source>
</reference>
<evidence type="ECO:0000256" key="1">
    <source>
        <dbReference type="SAM" id="MobiDB-lite"/>
    </source>
</evidence>
<keyword evidence="4" id="KW-1185">Reference proteome</keyword>
<organism evidence="3 4">
    <name type="scientific">Thelohanellus kitauei</name>
    <name type="common">Myxosporean</name>
    <dbReference type="NCBI Taxonomy" id="669202"/>
    <lineage>
        <taxon>Eukaryota</taxon>
        <taxon>Metazoa</taxon>
        <taxon>Cnidaria</taxon>
        <taxon>Myxozoa</taxon>
        <taxon>Myxosporea</taxon>
        <taxon>Bivalvulida</taxon>
        <taxon>Platysporina</taxon>
        <taxon>Myxobolidae</taxon>
        <taxon>Thelohanellus</taxon>
    </lineage>
</organism>
<dbReference type="Proteomes" id="UP000031668">
    <property type="component" value="Unassembled WGS sequence"/>
</dbReference>
<comment type="caution">
    <text evidence="3">The sequence shown here is derived from an EMBL/GenBank/DDBJ whole genome shotgun (WGS) entry which is preliminary data.</text>
</comment>
<name>A0A0C2MG30_THEKT</name>
<keyword evidence="2" id="KW-0732">Signal</keyword>
<dbReference type="AlphaFoldDB" id="A0A0C2MG30"/>
<evidence type="ECO:0000256" key="2">
    <source>
        <dbReference type="SAM" id="SignalP"/>
    </source>
</evidence>
<sequence>MFQLKLLVFCFVGMQEANPIEGLVNPGATLNLAIPWETVQLDKNLNSKDHSSGGSFVDVDLGDPTPNEVDGIRILNLGATSADYFTPASTLPLNEQTSYREKRRFPSSDSEDWGKEVPLPPEATESSDDNSNSPSASSTNQNSESARTNKMMDLFAGVNYQSLPQSYGMGDLDSHNEEIKIEQDEINRRKFHENMRRVYLRNYL</sequence>
<evidence type="ECO:0000313" key="3">
    <source>
        <dbReference type="EMBL" id="KII66111.1"/>
    </source>
</evidence>